<dbReference type="RefSeq" id="XP_013897381.1">
    <property type="nucleotide sequence ID" value="XM_014041927.1"/>
</dbReference>
<name>A0A0D2MBY5_9CHLO</name>
<evidence type="ECO:0000313" key="1">
    <source>
        <dbReference type="EMBL" id="KIY98361.1"/>
    </source>
</evidence>
<proteinExistence type="predicted"/>
<keyword evidence="2" id="KW-1185">Reference proteome</keyword>
<dbReference type="KEGG" id="mng:MNEG_9601"/>
<gene>
    <name evidence="1" type="ORF">MNEG_9601</name>
</gene>
<dbReference type="EMBL" id="KK102212">
    <property type="protein sequence ID" value="KIY98361.1"/>
    <property type="molecule type" value="Genomic_DNA"/>
</dbReference>
<accession>A0A0D2MBY5</accession>
<reference evidence="1 2" key="1">
    <citation type="journal article" date="2013" name="BMC Genomics">
        <title>Reconstruction of the lipid metabolism for the microalga Monoraphidium neglectum from its genome sequence reveals characteristics suitable for biofuel production.</title>
        <authorList>
            <person name="Bogen C."/>
            <person name="Al-Dilaimi A."/>
            <person name="Albersmeier A."/>
            <person name="Wichmann J."/>
            <person name="Grundmann M."/>
            <person name="Rupp O."/>
            <person name="Lauersen K.J."/>
            <person name="Blifernez-Klassen O."/>
            <person name="Kalinowski J."/>
            <person name="Goesmann A."/>
            <person name="Mussgnug J.H."/>
            <person name="Kruse O."/>
        </authorList>
    </citation>
    <scope>NUCLEOTIDE SEQUENCE [LARGE SCALE GENOMIC DNA]</scope>
    <source>
        <strain evidence="1 2">SAG 48.87</strain>
    </source>
</reference>
<evidence type="ECO:0000313" key="2">
    <source>
        <dbReference type="Proteomes" id="UP000054498"/>
    </source>
</evidence>
<protein>
    <submittedName>
        <fullName evidence="1">Uncharacterized protein</fullName>
    </submittedName>
</protein>
<dbReference type="AlphaFoldDB" id="A0A0D2MBY5"/>
<organism evidence="1 2">
    <name type="scientific">Monoraphidium neglectum</name>
    <dbReference type="NCBI Taxonomy" id="145388"/>
    <lineage>
        <taxon>Eukaryota</taxon>
        <taxon>Viridiplantae</taxon>
        <taxon>Chlorophyta</taxon>
        <taxon>core chlorophytes</taxon>
        <taxon>Chlorophyceae</taxon>
        <taxon>CS clade</taxon>
        <taxon>Sphaeropleales</taxon>
        <taxon>Selenastraceae</taxon>
        <taxon>Monoraphidium</taxon>
    </lineage>
</organism>
<dbReference type="Proteomes" id="UP000054498">
    <property type="component" value="Unassembled WGS sequence"/>
</dbReference>
<dbReference type="GeneID" id="25742476"/>
<sequence length="247" mass="26327">MPIVVLPQPALSFIQPSIDITLPSLSLPQRDLVIPVLPAPTVSFTPPDLSADIGGVRIQKKFAVIDASRLGPRTTYDADVKPPAQTVIDLSSFGPRDATVVRLPDVKVNLSSLVSVVHDPAKVHVVNLGAAQQGPVYDIKLPGLPQRNKVNINLPRLNFSSITLPGHREKENVVFNVGGPKLAPTHEITLKIDASQAGLGKLPLLAKISGPQNNTNINIVTLPPVTVPALPPLLTLDLRKNATPPRV</sequence>